<evidence type="ECO:0008006" key="4">
    <source>
        <dbReference type="Google" id="ProtNLM"/>
    </source>
</evidence>
<accession>A0A521D2R0</accession>
<reference evidence="2 3" key="1">
    <citation type="submission" date="2017-05" db="EMBL/GenBank/DDBJ databases">
        <authorList>
            <person name="Varghese N."/>
            <person name="Submissions S."/>
        </authorList>
    </citation>
    <scope>NUCLEOTIDE SEQUENCE [LARGE SCALE GENOMIC DNA]</scope>
    <source>
        <strain evidence="2 3">DSM 21342</strain>
    </source>
</reference>
<dbReference type="Proteomes" id="UP000315971">
    <property type="component" value="Unassembled WGS sequence"/>
</dbReference>
<dbReference type="AlphaFoldDB" id="A0A521D2R0"/>
<evidence type="ECO:0000313" key="3">
    <source>
        <dbReference type="Proteomes" id="UP000315971"/>
    </source>
</evidence>
<protein>
    <recommendedName>
        <fullName evidence="4">PepSY domain-containing protein</fullName>
    </recommendedName>
</protein>
<dbReference type="SUPFAM" id="SSF160574">
    <property type="entry name" value="BT0923-like"/>
    <property type="match status" value="1"/>
</dbReference>
<proteinExistence type="predicted"/>
<evidence type="ECO:0000256" key="1">
    <source>
        <dbReference type="SAM" id="MobiDB-lite"/>
    </source>
</evidence>
<dbReference type="EMBL" id="FXSZ01000005">
    <property type="protein sequence ID" value="SMO65947.1"/>
    <property type="molecule type" value="Genomic_DNA"/>
</dbReference>
<dbReference type="OrthoDB" id="710080at2"/>
<feature type="region of interest" description="Disordered" evidence="1">
    <location>
        <begin position="65"/>
        <end position="89"/>
    </location>
</feature>
<evidence type="ECO:0000313" key="2">
    <source>
        <dbReference type="EMBL" id="SMO65947.1"/>
    </source>
</evidence>
<dbReference type="RefSeq" id="WP_142603821.1">
    <property type="nucleotide sequence ID" value="NZ_FXSZ01000005.1"/>
</dbReference>
<keyword evidence="3" id="KW-1185">Reference proteome</keyword>
<organism evidence="2 3">
    <name type="scientific">Solitalea koreensis</name>
    <dbReference type="NCBI Taxonomy" id="543615"/>
    <lineage>
        <taxon>Bacteria</taxon>
        <taxon>Pseudomonadati</taxon>
        <taxon>Bacteroidota</taxon>
        <taxon>Sphingobacteriia</taxon>
        <taxon>Sphingobacteriales</taxon>
        <taxon>Sphingobacteriaceae</taxon>
        <taxon>Solitalea</taxon>
    </lineage>
</organism>
<feature type="compositionally biased region" description="Acidic residues" evidence="1">
    <location>
        <begin position="65"/>
        <end position="74"/>
    </location>
</feature>
<sequence length="89" mass="10686">MIENMEVIPYKISEYIQEHFRDDFLSEIKKVRDLQNVFYEVEITQNNLTYYLRFNEMGTLISEEADPTFPEDDHEGFSTDEGFHPDEIQ</sequence>
<feature type="compositionally biased region" description="Basic and acidic residues" evidence="1">
    <location>
        <begin position="75"/>
        <end position="89"/>
    </location>
</feature>
<name>A0A521D2R0_9SPHI</name>
<gene>
    <name evidence="2" type="ORF">SAMN06265350_105203</name>
</gene>